<proteinExistence type="predicted"/>
<evidence type="ECO:0000256" key="1">
    <source>
        <dbReference type="SAM" id="MobiDB-lite"/>
    </source>
</evidence>
<feature type="compositionally biased region" description="Polar residues" evidence="1">
    <location>
        <begin position="32"/>
        <end position="42"/>
    </location>
</feature>
<feature type="region of interest" description="Disordered" evidence="1">
    <location>
        <begin position="32"/>
        <end position="71"/>
    </location>
</feature>
<dbReference type="AlphaFoldDB" id="A0A2P5WPX0"/>
<protein>
    <submittedName>
        <fullName evidence="2">Uncharacterized protein</fullName>
    </submittedName>
</protein>
<sequence length="71" mass="7652">MDLPFDGLGGATTSSEAQPSIFTFIMVARSSGNDSSSLQFENLRNRSLESRVRDTDGGPGRRDQPEGMDGE</sequence>
<name>A0A2P5WPX0_GOSBA</name>
<feature type="compositionally biased region" description="Basic and acidic residues" evidence="1">
    <location>
        <begin position="43"/>
        <end position="65"/>
    </location>
</feature>
<gene>
    <name evidence="2" type="ORF">GOBAR_AA27517</name>
</gene>
<organism evidence="2 3">
    <name type="scientific">Gossypium barbadense</name>
    <name type="common">Sea Island cotton</name>
    <name type="synonym">Hibiscus barbadensis</name>
    <dbReference type="NCBI Taxonomy" id="3634"/>
    <lineage>
        <taxon>Eukaryota</taxon>
        <taxon>Viridiplantae</taxon>
        <taxon>Streptophyta</taxon>
        <taxon>Embryophyta</taxon>
        <taxon>Tracheophyta</taxon>
        <taxon>Spermatophyta</taxon>
        <taxon>Magnoliopsida</taxon>
        <taxon>eudicotyledons</taxon>
        <taxon>Gunneridae</taxon>
        <taxon>Pentapetalae</taxon>
        <taxon>rosids</taxon>
        <taxon>malvids</taxon>
        <taxon>Malvales</taxon>
        <taxon>Malvaceae</taxon>
        <taxon>Malvoideae</taxon>
        <taxon>Gossypium</taxon>
    </lineage>
</organism>
<reference evidence="2 3" key="1">
    <citation type="submission" date="2015-01" db="EMBL/GenBank/DDBJ databases">
        <title>Genome of allotetraploid Gossypium barbadense reveals genomic plasticity and fiber elongation in cotton evolution.</title>
        <authorList>
            <person name="Chen X."/>
            <person name="Liu X."/>
            <person name="Zhao B."/>
            <person name="Zheng H."/>
            <person name="Hu Y."/>
            <person name="Lu G."/>
            <person name="Yang C."/>
            <person name="Chen J."/>
            <person name="Shan C."/>
            <person name="Zhang L."/>
            <person name="Zhou Y."/>
            <person name="Wang L."/>
            <person name="Guo W."/>
            <person name="Bai Y."/>
            <person name="Ruan J."/>
            <person name="Shangguan X."/>
            <person name="Mao Y."/>
            <person name="Jiang J."/>
            <person name="Zhu Y."/>
            <person name="Lei J."/>
            <person name="Kang H."/>
            <person name="Chen S."/>
            <person name="He X."/>
            <person name="Wang R."/>
            <person name="Wang Y."/>
            <person name="Chen J."/>
            <person name="Wang L."/>
            <person name="Yu S."/>
            <person name="Wang B."/>
            <person name="Wei J."/>
            <person name="Song S."/>
            <person name="Lu X."/>
            <person name="Gao Z."/>
            <person name="Gu W."/>
            <person name="Deng X."/>
            <person name="Ma D."/>
            <person name="Wang S."/>
            <person name="Liang W."/>
            <person name="Fang L."/>
            <person name="Cai C."/>
            <person name="Zhu X."/>
            <person name="Zhou B."/>
            <person name="Zhang Y."/>
            <person name="Chen Z."/>
            <person name="Xu S."/>
            <person name="Zhu R."/>
            <person name="Wang S."/>
            <person name="Zhang T."/>
            <person name="Zhao G."/>
        </authorList>
    </citation>
    <scope>NUCLEOTIDE SEQUENCE [LARGE SCALE GENOMIC DNA]</scope>
    <source>
        <strain evidence="3">cv. Xinhai21</strain>
        <tissue evidence="2">Leaf</tissue>
    </source>
</reference>
<evidence type="ECO:0000313" key="3">
    <source>
        <dbReference type="Proteomes" id="UP000239757"/>
    </source>
</evidence>
<dbReference type="EMBL" id="KZ666853">
    <property type="protein sequence ID" value="PPR93146.1"/>
    <property type="molecule type" value="Genomic_DNA"/>
</dbReference>
<accession>A0A2P5WPX0</accession>
<evidence type="ECO:0000313" key="2">
    <source>
        <dbReference type="EMBL" id="PPR93146.1"/>
    </source>
</evidence>
<dbReference type="Proteomes" id="UP000239757">
    <property type="component" value="Unassembled WGS sequence"/>
</dbReference>